<feature type="chain" id="PRO_5011961810" evidence="3">
    <location>
        <begin position="21"/>
        <end position="95"/>
    </location>
</feature>
<reference evidence="6" key="1">
    <citation type="submission" date="2017-02" db="EMBL/GenBank/DDBJ databases">
        <authorList>
            <person name="Varghese N."/>
            <person name="Submissions S."/>
        </authorList>
    </citation>
    <scope>NUCLEOTIDE SEQUENCE [LARGE SCALE GENOMIC DNA]</scope>
    <source>
        <strain evidence="6">ATCC 27094</strain>
    </source>
</reference>
<dbReference type="AlphaFoldDB" id="A0A1T4LGL2"/>
<evidence type="ECO:0000313" key="6">
    <source>
        <dbReference type="Proteomes" id="UP000190092"/>
    </source>
</evidence>
<evidence type="ECO:0000259" key="4">
    <source>
        <dbReference type="Pfam" id="PF04355"/>
    </source>
</evidence>
<dbReference type="InterPro" id="IPR037873">
    <property type="entry name" value="BamE-like"/>
</dbReference>
<dbReference type="OrthoDB" id="7376230at2"/>
<dbReference type="Proteomes" id="UP000190092">
    <property type="component" value="Unassembled WGS sequence"/>
</dbReference>
<feature type="signal peptide" evidence="3">
    <location>
        <begin position="1"/>
        <end position="20"/>
    </location>
</feature>
<protein>
    <submittedName>
        <fullName evidence="5">SmpA / OmlA family protein</fullName>
    </submittedName>
</protein>
<evidence type="ECO:0000313" key="5">
    <source>
        <dbReference type="EMBL" id="SJZ53604.1"/>
    </source>
</evidence>
<evidence type="ECO:0000256" key="3">
    <source>
        <dbReference type="SAM" id="SignalP"/>
    </source>
</evidence>
<keyword evidence="6" id="KW-1185">Reference proteome</keyword>
<sequence length="95" mass="10449">MKRSLVALLIPLLATGCIHGSSMEQVHAGMTRDQVSALIGQPDLTTSTAGRECARYTVLKDFWSRVPWDMSDPYYVCYTDGKVDAFGRATVAHPD</sequence>
<accession>A0A1T4LGL2</accession>
<keyword evidence="2" id="KW-0472">Membrane</keyword>
<proteinExistence type="predicted"/>
<feature type="domain" description="Outer membrane protein assembly factor BamE" evidence="4">
    <location>
        <begin position="22"/>
        <end position="57"/>
    </location>
</feature>
<evidence type="ECO:0000256" key="2">
    <source>
        <dbReference type="ARBA" id="ARBA00023136"/>
    </source>
</evidence>
<name>A0A1T4LGL2_9HYPH</name>
<dbReference type="GO" id="GO:0019867">
    <property type="term" value="C:outer membrane"/>
    <property type="evidence" value="ECO:0007669"/>
    <property type="project" value="InterPro"/>
</dbReference>
<dbReference type="RefSeq" id="WP_085933156.1">
    <property type="nucleotide sequence ID" value="NZ_FUWJ01000001.1"/>
</dbReference>
<dbReference type="PROSITE" id="PS51257">
    <property type="entry name" value="PROKAR_LIPOPROTEIN"/>
    <property type="match status" value="1"/>
</dbReference>
<dbReference type="InterPro" id="IPR007450">
    <property type="entry name" value="BamE_dom"/>
</dbReference>
<organism evidence="5 6">
    <name type="scientific">Enhydrobacter aerosaccus</name>
    <dbReference type="NCBI Taxonomy" id="225324"/>
    <lineage>
        <taxon>Bacteria</taxon>
        <taxon>Pseudomonadati</taxon>
        <taxon>Pseudomonadota</taxon>
        <taxon>Alphaproteobacteria</taxon>
        <taxon>Hyphomicrobiales</taxon>
        <taxon>Enhydrobacter</taxon>
    </lineage>
</organism>
<dbReference type="Pfam" id="PF04355">
    <property type="entry name" value="BamE"/>
    <property type="match status" value="1"/>
</dbReference>
<gene>
    <name evidence="5" type="ORF">SAMN02745126_01532</name>
</gene>
<dbReference type="STRING" id="225324.SAMN02745126_01532"/>
<evidence type="ECO:0000256" key="1">
    <source>
        <dbReference type="ARBA" id="ARBA00022729"/>
    </source>
</evidence>
<dbReference type="Gene3D" id="3.30.1450.10">
    <property type="match status" value="1"/>
</dbReference>
<dbReference type="EMBL" id="FUWJ01000001">
    <property type="protein sequence ID" value="SJZ53604.1"/>
    <property type="molecule type" value="Genomic_DNA"/>
</dbReference>
<keyword evidence="1 3" id="KW-0732">Signal</keyword>